<organism evidence="2 3">
    <name type="scientific">Trichomonas vaginalis (strain ATCC PRA-98 / G3)</name>
    <dbReference type="NCBI Taxonomy" id="412133"/>
    <lineage>
        <taxon>Eukaryota</taxon>
        <taxon>Metamonada</taxon>
        <taxon>Parabasalia</taxon>
        <taxon>Trichomonadida</taxon>
        <taxon>Trichomonadidae</taxon>
        <taxon>Trichomonas</taxon>
    </lineage>
</organism>
<dbReference type="RefSeq" id="XP_001330598.1">
    <property type="nucleotide sequence ID" value="XM_001330562.1"/>
</dbReference>
<sequence>MILFCFLYLSTSLKKLSAINVTTRHYSGSISNFTDLFTAMREAYEEENLTKAGFLIAKNSSTIFSAEPNPSTRENIDCIFLDPYKYAYDRFLTALNDPVMEITWDFLSSKVFLESYTITYSRLPRFMNHYQLFGEASPGNWIILDDRTTKDDEIIELGKIGNVDKNWAIHYDLPTQKRNYSKFKLKNIDGNKNYGDKYLVLSKMLFFGTLYPGKMLYTEQKVKRKEQMLFNFAMFSNFA</sequence>
<dbReference type="KEGG" id="tva:4760063"/>
<dbReference type="InParanoid" id="A2EYM6"/>
<dbReference type="EMBL" id="DS113542">
    <property type="protein sequence ID" value="EAY02239.1"/>
    <property type="molecule type" value="Genomic_DNA"/>
</dbReference>
<dbReference type="VEuPathDB" id="TrichDB:TVAGG3_0672360"/>
<dbReference type="VEuPathDB" id="TrichDB:TVAG_438290"/>
<keyword evidence="3" id="KW-1185">Reference proteome</keyword>
<evidence type="ECO:0000313" key="2">
    <source>
        <dbReference type="EMBL" id="EAY02239.1"/>
    </source>
</evidence>
<protein>
    <submittedName>
        <fullName evidence="2">Uncharacterized protein</fullName>
    </submittedName>
</protein>
<reference evidence="2" key="2">
    <citation type="journal article" date="2007" name="Science">
        <title>Draft genome sequence of the sexually transmitted pathogen Trichomonas vaginalis.</title>
        <authorList>
            <person name="Carlton J.M."/>
            <person name="Hirt R.P."/>
            <person name="Silva J.C."/>
            <person name="Delcher A.L."/>
            <person name="Schatz M."/>
            <person name="Zhao Q."/>
            <person name="Wortman J.R."/>
            <person name="Bidwell S.L."/>
            <person name="Alsmark U.C.M."/>
            <person name="Besteiro S."/>
            <person name="Sicheritz-Ponten T."/>
            <person name="Noel C.J."/>
            <person name="Dacks J.B."/>
            <person name="Foster P.G."/>
            <person name="Simillion C."/>
            <person name="Van de Peer Y."/>
            <person name="Miranda-Saavedra D."/>
            <person name="Barton G.J."/>
            <person name="Westrop G.D."/>
            <person name="Mueller S."/>
            <person name="Dessi D."/>
            <person name="Fiori P.L."/>
            <person name="Ren Q."/>
            <person name="Paulsen I."/>
            <person name="Zhang H."/>
            <person name="Bastida-Corcuera F.D."/>
            <person name="Simoes-Barbosa A."/>
            <person name="Brown M.T."/>
            <person name="Hayes R.D."/>
            <person name="Mukherjee M."/>
            <person name="Okumura C.Y."/>
            <person name="Schneider R."/>
            <person name="Smith A.J."/>
            <person name="Vanacova S."/>
            <person name="Villalvazo M."/>
            <person name="Haas B.J."/>
            <person name="Pertea M."/>
            <person name="Feldblyum T.V."/>
            <person name="Utterback T.R."/>
            <person name="Shu C.L."/>
            <person name="Osoegawa K."/>
            <person name="de Jong P.J."/>
            <person name="Hrdy I."/>
            <person name="Horvathova L."/>
            <person name="Zubacova Z."/>
            <person name="Dolezal P."/>
            <person name="Malik S.B."/>
            <person name="Logsdon J.M. Jr."/>
            <person name="Henze K."/>
            <person name="Gupta A."/>
            <person name="Wang C.C."/>
            <person name="Dunne R.L."/>
            <person name="Upcroft J.A."/>
            <person name="Upcroft P."/>
            <person name="White O."/>
            <person name="Salzberg S.L."/>
            <person name="Tang P."/>
            <person name="Chiu C.-H."/>
            <person name="Lee Y.-S."/>
            <person name="Embley T.M."/>
            <person name="Coombs G.H."/>
            <person name="Mottram J.C."/>
            <person name="Tachezy J."/>
            <person name="Fraser-Liggett C.M."/>
            <person name="Johnson P.J."/>
        </authorList>
    </citation>
    <scope>NUCLEOTIDE SEQUENCE [LARGE SCALE GENOMIC DNA]</scope>
    <source>
        <strain evidence="2">G3</strain>
    </source>
</reference>
<name>A2EYM6_TRIV3</name>
<accession>A2EYM6</accession>
<dbReference type="Proteomes" id="UP000001542">
    <property type="component" value="Unassembled WGS sequence"/>
</dbReference>
<feature type="chain" id="PRO_5002643493" evidence="1">
    <location>
        <begin position="19"/>
        <end position="239"/>
    </location>
</feature>
<evidence type="ECO:0000256" key="1">
    <source>
        <dbReference type="SAM" id="SignalP"/>
    </source>
</evidence>
<evidence type="ECO:0000313" key="3">
    <source>
        <dbReference type="Proteomes" id="UP000001542"/>
    </source>
</evidence>
<proteinExistence type="predicted"/>
<feature type="signal peptide" evidence="1">
    <location>
        <begin position="1"/>
        <end position="18"/>
    </location>
</feature>
<keyword evidence="1" id="KW-0732">Signal</keyword>
<gene>
    <name evidence="2" type="ORF">TVAG_438290</name>
</gene>
<dbReference type="AlphaFoldDB" id="A2EYM6"/>
<reference evidence="2" key="1">
    <citation type="submission" date="2006-10" db="EMBL/GenBank/DDBJ databases">
        <authorList>
            <person name="Amadeo P."/>
            <person name="Zhao Q."/>
            <person name="Wortman J."/>
            <person name="Fraser-Liggett C."/>
            <person name="Carlton J."/>
        </authorList>
    </citation>
    <scope>NUCLEOTIDE SEQUENCE</scope>
    <source>
        <strain evidence="2">G3</strain>
    </source>
</reference>